<dbReference type="EMBL" id="CP080635">
    <property type="protein sequence ID" value="QYX72492.1"/>
    <property type="molecule type" value="Genomic_DNA"/>
</dbReference>
<keyword evidence="3" id="KW-0472">Membrane</keyword>
<evidence type="ECO:0000313" key="10">
    <source>
        <dbReference type="Proteomes" id="UP000827084"/>
    </source>
</evidence>
<proteinExistence type="predicted"/>
<evidence type="ECO:0000256" key="8">
    <source>
        <dbReference type="SAM" id="SignalP"/>
    </source>
</evidence>
<keyword evidence="10" id="KW-1185">Reference proteome</keyword>
<dbReference type="NCBIfam" id="NF047847">
    <property type="entry name" value="SS_mature_LptM"/>
    <property type="match status" value="1"/>
</dbReference>
<dbReference type="GeneID" id="67445076"/>
<evidence type="ECO:0000256" key="4">
    <source>
        <dbReference type="ARBA" id="ARBA00023139"/>
    </source>
</evidence>
<dbReference type="Pfam" id="PF13627">
    <property type="entry name" value="LptM_cons"/>
    <property type="match status" value="1"/>
</dbReference>
<evidence type="ECO:0000256" key="7">
    <source>
        <dbReference type="SAM" id="MobiDB-lite"/>
    </source>
</evidence>
<evidence type="ECO:0000256" key="3">
    <source>
        <dbReference type="ARBA" id="ARBA00023136"/>
    </source>
</evidence>
<dbReference type="InterPro" id="IPR032831">
    <property type="entry name" value="LptM_cons"/>
</dbReference>
<feature type="compositionally biased region" description="Low complexity" evidence="7">
    <location>
        <begin position="31"/>
        <end position="57"/>
    </location>
</feature>
<reference evidence="9 10" key="1">
    <citation type="submission" date="2021-08" db="EMBL/GenBank/DDBJ databases">
        <title>Shewanella putrefaciens YZ-J, complete genome.</title>
        <authorList>
            <person name="Yi Z."/>
        </authorList>
    </citation>
    <scope>NUCLEOTIDE SEQUENCE [LARGE SCALE GENOMIC DNA]</scope>
    <source>
        <strain evidence="9 10">YZ-J</strain>
    </source>
</reference>
<evidence type="ECO:0000313" key="9">
    <source>
        <dbReference type="EMBL" id="QYX72492.1"/>
    </source>
</evidence>
<comment type="subcellular location">
    <subcellularLocation>
        <location evidence="1">Cell outer membrane</location>
        <topology evidence="1">Lipid-anchor</topology>
    </subcellularLocation>
</comment>
<dbReference type="Proteomes" id="UP000827084">
    <property type="component" value="Chromosome"/>
</dbReference>
<gene>
    <name evidence="9" type="ORF">K3G22_17415</name>
</gene>
<accession>A0ABX8XAH2</accession>
<keyword evidence="4" id="KW-0564">Palmitate</keyword>
<protein>
    <submittedName>
        <fullName evidence="9">Lipoprotein</fullName>
    </submittedName>
</protein>
<keyword evidence="2 8" id="KW-0732">Signal</keyword>
<name>A0ABX8XAH2_SHEPU</name>
<evidence type="ECO:0000256" key="2">
    <source>
        <dbReference type="ARBA" id="ARBA00022729"/>
    </source>
</evidence>
<evidence type="ECO:0000256" key="5">
    <source>
        <dbReference type="ARBA" id="ARBA00023237"/>
    </source>
</evidence>
<dbReference type="RefSeq" id="WP_011790960.1">
    <property type="nucleotide sequence ID" value="NZ_BMPK01000001.1"/>
</dbReference>
<organism evidence="9 10">
    <name type="scientific">Shewanella putrefaciens</name>
    <name type="common">Pseudomonas putrefaciens</name>
    <dbReference type="NCBI Taxonomy" id="24"/>
    <lineage>
        <taxon>Bacteria</taxon>
        <taxon>Pseudomonadati</taxon>
        <taxon>Pseudomonadota</taxon>
        <taxon>Gammaproteobacteria</taxon>
        <taxon>Alteromonadales</taxon>
        <taxon>Shewanellaceae</taxon>
        <taxon>Shewanella</taxon>
    </lineage>
</organism>
<sequence>MLRKMRLFLLLLLGSLFITACGQKGPLYKTPAPQVSPPKKVVAPKPMLTPEEQAEATTETRVKTEQIR</sequence>
<feature type="region of interest" description="Disordered" evidence="7">
    <location>
        <begin position="30"/>
        <end position="68"/>
    </location>
</feature>
<feature type="chain" id="PRO_5046287300" evidence="8">
    <location>
        <begin position="21"/>
        <end position="68"/>
    </location>
</feature>
<feature type="signal peptide" evidence="8">
    <location>
        <begin position="1"/>
        <end position="20"/>
    </location>
</feature>
<dbReference type="PROSITE" id="PS51257">
    <property type="entry name" value="PROKAR_LIPOPROTEIN"/>
    <property type="match status" value="1"/>
</dbReference>
<evidence type="ECO:0000256" key="1">
    <source>
        <dbReference type="ARBA" id="ARBA00004459"/>
    </source>
</evidence>
<evidence type="ECO:0000256" key="6">
    <source>
        <dbReference type="ARBA" id="ARBA00023288"/>
    </source>
</evidence>
<keyword evidence="5" id="KW-0998">Cell outer membrane</keyword>
<feature type="compositionally biased region" description="Basic and acidic residues" evidence="7">
    <location>
        <begin position="58"/>
        <end position="68"/>
    </location>
</feature>
<keyword evidence="6 9" id="KW-0449">Lipoprotein</keyword>